<dbReference type="GO" id="GO:0000009">
    <property type="term" value="F:alpha-1,6-mannosyltransferase activity"/>
    <property type="evidence" value="ECO:0007669"/>
    <property type="project" value="InterPro"/>
</dbReference>
<dbReference type="InterPro" id="IPR029044">
    <property type="entry name" value="Nucleotide-diphossugar_trans"/>
</dbReference>
<dbReference type="SUPFAM" id="SSF53448">
    <property type="entry name" value="Nucleotide-diphospho-sugar transferases"/>
    <property type="match status" value="1"/>
</dbReference>
<dbReference type="GO" id="GO:0006487">
    <property type="term" value="P:protein N-linked glycosylation"/>
    <property type="evidence" value="ECO:0007669"/>
    <property type="project" value="TreeGrafter"/>
</dbReference>
<dbReference type="AlphaFoldDB" id="A0A940N257"/>
<dbReference type="Proteomes" id="UP000677537">
    <property type="component" value="Unassembled WGS sequence"/>
</dbReference>
<name>A0A940N257_9PROT</name>
<dbReference type="Gene3D" id="3.90.550.20">
    <property type="match status" value="1"/>
</dbReference>
<evidence type="ECO:0000313" key="1">
    <source>
        <dbReference type="EMBL" id="MBP0495848.1"/>
    </source>
</evidence>
<comment type="caution">
    <text evidence="1">The sequence shown here is derived from an EMBL/GenBank/DDBJ whole genome shotgun (WGS) entry which is preliminary data.</text>
</comment>
<dbReference type="InterPro" id="IPR007577">
    <property type="entry name" value="GlycoTrfase_DXD_sugar-bd_CS"/>
</dbReference>
<evidence type="ECO:0000313" key="2">
    <source>
        <dbReference type="Proteomes" id="UP000677537"/>
    </source>
</evidence>
<reference evidence="1" key="1">
    <citation type="submission" date="2021-03" db="EMBL/GenBank/DDBJ databases">
        <authorList>
            <person name="So Y."/>
        </authorList>
    </citation>
    <scope>NUCLEOTIDE SEQUENCE</scope>
    <source>
        <strain evidence="1">SG15</strain>
    </source>
</reference>
<evidence type="ECO:0008006" key="3">
    <source>
        <dbReference type="Google" id="ProtNLM"/>
    </source>
</evidence>
<accession>A0A940N257</accession>
<dbReference type="RefSeq" id="WP_209376641.1">
    <property type="nucleotide sequence ID" value="NZ_JAGIZA010000022.1"/>
</dbReference>
<protein>
    <recommendedName>
        <fullName evidence="3">Glycosyltransferase</fullName>
    </recommendedName>
</protein>
<organism evidence="1 2">
    <name type="scientific">Roseomonas indoligenes</name>
    <dbReference type="NCBI Taxonomy" id="2820811"/>
    <lineage>
        <taxon>Bacteria</taxon>
        <taxon>Pseudomonadati</taxon>
        <taxon>Pseudomonadota</taxon>
        <taxon>Alphaproteobacteria</taxon>
        <taxon>Acetobacterales</taxon>
        <taxon>Roseomonadaceae</taxon>
        <taxon>Roseomonas</taxon>
    </lineage>
</organism>
<dbReference type="Pfam" id="PF04488">
    <property type="entry name" value="Gly_transf_sug"/>
    <property type="match status" value="1"/>
</dbReference>
<keyword evidence="2" id="KW-1185">Reference proteome</keyword>
<dbReference type="PANTHER" id="PTHR31834:SF1">
    <property type="entry name" value="INITIATION-SPECIFIC ALPHA-1,6-MANNOSYLTRANSFERASE"/>
    <property type="match status" value="1"/>
</dbReference>
<dbReference type="EMBL" id="JAGIZA010000022">
    <property type="protein sequence ID" value="MBP0495848.1"/>
    <property type="molecule type" value="Genomic_DNA"/>
</dbReference>
<sequence>MRARNVGWDYRFYDDAAVSQFIRDAYGSNILARFERIDPRYGAARADVFRYLLAYHTGGVYLDIKSTASRPLDELLLPNDRLILAQWPEDAAFDGWGSHDWDFAGRIKGGEFQQWHVICAPGHPYMHAVINAVLRNIDCYIPQMHGCGVNAVLRLTGPIAYTIAMLPLLNAGLHRTAQQHRDLGLDYSMLPANADHKKILVSHYSKLSQPIVHPYFAQKVLGRLYTLYDGLRK</sequence>
<dbReference type="InterPro" id="IPR039367">
    <property type="entry name" value="Och1-like"/>
</dbReference>
<dbReference type="PANTHER" id="PTHR31834">
    <property type="entry name" value="INITIATION-SPECIFIC ALPHA-1,6-MANNOSYLTRANSFERASE"/>
    <property type="match status" value="1"/>
</dbReference>
<proteinExistence type="predicted"/>
<gene>
    <name evidence="1" type="ORF">J5Y10_23895</name>
</gene>